<dbReference type="AlphaFoldDB" id="A0A2N3IJK2"/>
<evidence type="ECO:0000313" key="1">
    <source>
        <dbReference type="EMBL" id="PKQ70413.1"/>
    </source>
</evidence>
<dbReference type="EMBL" id="NKXO01000006">
    <property type="protein sequence ID" value="PKQ70413.1"/>
    <property type="molecule type" value="Genomic_DNA"/>
</dbReference>
<sequence length="236" mass="27173">MKKFLIVGVLIFICMNLQVLEFTPRLLPDVKKYLDERAKEFEQIPQERKKELQEVASYIIKKQKKKEKTEVIVICTHNSRRSHFGQVWLQIGAYYYGLEKISTFSGGTEATACNPRTVAALQRVGIEIKSISASDDKNPKYAARYAQNLSEMYLFSKEYTSTANPQLGFMAILVCSSANEVCPIVKGAEQRFYIPYEDPKISDNTPQETQTYDERCKQIAREMLYVMYCVKKGIKK</sequence>
<dbReference type="InterPro" id="IPR036196">
    <property type="entry name" value="Ptyr_pPase_sf"/>
</dbReference>
<dbReference type="SUPFAM" id="SSF52788">
    <property type="entry name" value="Phosphotyrosine protein phosphatases I"/>
    <property type="match status" value="1"/>
</dbReference>
<dbReference type="Proteomes" id="UP000233387">
    <property type="component" value="Unassembled WGS sequence"/>
</dbReference>
<keyword evidence="2" id="KW-1185">Reference proteome</keyword>
<gene>
    <name evidence="1" type="ORF">Rain11_0496</name>
</gene>
<organism evidence="1 2">
    <name type="scientific">Raineya orbicola</name>
    <dbReference type="NCBI Taxonomy" id="2016530"/>
    <lineage>
        <taxon>Bacteria</taxon>
        <taxon>Pseudomonadati</taxon>
        <taxon>Bacteroidota</taxon>
        <taxon>Cytophagia</taxon>
        <taxon>Cytophagales</taxon>
        <taxon>Raineyaceae</taxon>
        <taxon>Raineya</taxon>
    </lineage>
</organism>
<dbReference type="RefSeq" id="WP_243390530.1">
    <property type="nucleotide sequence ID" value="NZ_NKXO01000006.1"/>
</dbReference>
<protein>
    <submittedName>
        <fullName evidence="1">Low molecular weight phosphotyrosine protein phosphatase</fullName>
    </submittedName>
</protein>
<dbReference type="PANTHER" id="PTHR43428">
    <property type="entry name" value="ARSENATE REDUCTASE"/>
    <property type="match status" value="1"/>
</dbReference>
<comment type="caution">
    <text evidence="1">The sequence shown here is derived from an EMBL/GenBank/DDBJ whole genome shotgun (WGS) entry which is preliminary data.</text>
</comment>
<proteinExistence type="predicted"/>
<dbReference type="Gene3D" id="3.40.50.2300">
    <property type="match status" value="1"/>
</dbReference>
<dbReference type="PANTHER" id="PTHR43428:SF1">
    <property type="entry name" value="ARSENATE REDUCTASE"/>
    <property type="match status" value="1"/>
</dbReference>
<evidence type="ECO:0000313" key="2">
    <source>
        <dbReference type="Proteomes" id="UP000233387"/>
    </source>
</evidence>
<accession>A0A2N3IJK2</accession>
<reference evidence="1 2" key="1">
    <citation type="submission" date="2017-06" db="EMBL/GenBank/DDBJ databases">
        <title>Raineya orbicola gen. nov., sp. nov. a slightly thermophilic bacterium of the phylum Bacteroidetes and the description of Raineyaceae fam. nov.</title>
        <authorList>
            <person name="Albuquerque L."/>
            <person name="Polonia A.R.M."/>
            <person name="Barroso C."/>
            <person name="Froufe H.J.C."/>
            <person name="Lage O."/>
            <person name="Lobo-Da-Cunha A."/>
            <person name="Egas C."/>
            <person name="Da Costa M.S."/>
        </authorList>
    </citation>
    <scope>NUCLEOTIDE SEQUENCE [LARGE SCALE GENOMIC DNA]</scope>
    <source>
        <strain evidence="1 2">SPSPC-11</strain>
    </source>
</reference>
<name>A0A2N3IJK2_9BACT</name>